<keyword evidence="1" id="KW-0732">Signal</keyword>
<dbReference type="EMBL" id="JBHTBW010000006">
    <property type="protein sequence ID" value="MFC7440237.1"/>
    <property type="molecule type" value="Genomic_DNA"/>
</dbReference>
<dbReference type="Gene3D" id="3.40.50.12090">
    <property type="match status" value="1"/>
</dbReference>
<evidence type="ECO:0000313" key="2">
    <source>
        <dbReference type="EMBL" id="MFC7440237.1"/>
    </source>
</evidence>
<sequence length="566" mass="60690">MRKKIFAGVLTTAVLGTVVAFPGLGSAEGKAHNASDVEKAHRTKTIQQVERYLYENKSSAKLSTRSVTAQEVTDATFTGSIDFSGAHLYKIHVSQGGTIHINSNAEQGEHFYTLIPLSAVDSDPDMPAMYFDGDTIPAGDYYFMVESLEEWSVPYRYNVNGVTMTVDTTVPQINLTSPAKNPFRMAKGAKTVNLTGSVSESASVYLSVDGSNDEQLGTTFNKTLTLEIGDHTVYMMAEEASENMVFKTLEITNPGVKRIDGADRYAVSANISKENYPYGTDTILIARGDLYTDALSGGPLAAALQAPVLLTNPKSLPAPIKAEITRLGAKQAIMLGGIDSVTPAVEQQLKDLGLETKRIDGADRFAVSANVGQALTDLGFEPQKAIIASGLNFPDALSASSPAGQYFYPILQVSTDKVPASVEAYIKQNGIRDFVIVGGSDTVSDNVLNRLKTLTGGNVDRVGGANRFAVGVNLIKYFFDTEFFGMDPRNLVVANGMIFSDALPGGPLAANRYAPILLTTATKIDASVTNYLQNELPDYYTDVVYILGGTDSVSTGIQSYFNGLIK</sequence>
<dbReference type="Pfam" id="PF04122">
    <property type="entry name" value="CW_binding_2"/>
    <property type="match status" value="3"/>
</dbReference>
<organism evidence="2 3">
    <name type="scientific">Laceyella putida</name>
    <dbReference type="NCBI Taxonomy" id="110101"/>
    <lineage>
        <taxon>Bacteria</taxon>
        <taxon>Bacillati</taxon>
        <taxon>Bacillota</taxon>
        <taxon>Bacilli</taxon>
        <taxon>Bacillales</taxon>
        <taxon>Thermoactinomycetaceae</taxon>
        <taxon>Laceyella</taxon>
    </lineage>
</organism>
<reference evidence="3" key="1">
    <citation type="journal article" date="2019" name="Int. J. Syst. Evol. Microbiol.">
        <title>The Global Catalogue of Microorganisms (GCM) 10K type strain sequencing project: providing services to taxonomists for standard genome sequencing and annotation.</title>
        <authorList>
            <consortium name="The Broad Institute Genomics Platform"/>
            <consortium name="The Broad Institute Genome Sequencing Center for Infectious Disease"/>
            <person name="Wu L."/>
            <person name="Ma J."/>
        </authorList>
    </citation>
    <scope>NUCLEOTIDE SEQUENCE [LARGE SCALE GENOMIC DNA]</scope>
    <source>
        <strain evidence="3">CGMCC 1.12942</strain>
    </source>
</reference>
<gene>
    <name evidence="2" type="ORF">ACFQNG_03535</name>
</gene>
<dbReference type="InterPro" id="IPR051922">
    <property type="entry name" value="Bact_Sporulation_Assoc"/>
</dbReference>
<evidence type="ECO:0000313" key="3">
    <source>
        <dbReference type="Proteomes" id="UP001596500"/>
    </source>
</evidence>
<keyword evidence="3" id="KW-1185">Reference proteome</keyword>
<dbReference type="PANTHER" id="PTHR30032">
    <property type="entry name" value="N-ACETYLMURAMOYL-L-ALANINE AMIDASE-RELATED"/>
    <property type="match status" value="1"/>
</dbReference>
<protein>
    <submittedName>
        <fullName evidence="2">Cell wall-binding repeat-containing protein</fullName>
    </submittedName>
</protein>
<accession>A0ABW2RH49</accession>
<name>A0ABW2RH49_9BACL</name>
<feature type="chain" id="PRO_5046753981" evidence="1">
    <location>
        <begin position="21"/>
        <end position="566"/>
    </location>
</feature>
<feature type="signal peptide" evidence="1">
    <location>
        <begin position="1"/>
        <end position="20"/>
    </location>
</feature>
<dbReference type="InterPro" id="IPR007253">
    <property type="entry name" value="Cell_wall-bd_2"/>
</dbReference>
<proteinExistence type="predicted"/>
<evidence type="ECO:0000256" key="1">
    <source>
        <dbReference type="SAM" id="SignalP"/>
    </source>
</evidence>
<dbReference type="PANTHER" id="PTHR30032:SF8">
    <property type="entry name" value="GERMINATION-SPECIFIC N-ACETYLMURAMOYL-L-ALANINE AMIDASE"/>
    <property type="match status" value="1"/>
</dbReference>
<dbReference type="RefSeq" id="WP_379863458.1">
    <property type="nucleotide sequence ID" value="NZ_JBHTBW010000006.1"/>
</dbReference>
<comment type="caution">
    <text evidence="2">The sequence shown here is derived from an EMBL/GenBank/DDBJ whole genome shotgun (WGS) entry which is preliminary data.</text>
</comment>
<dbReference type="Proteomes" id="UP001596500">
    <property type="component" value="Unassembled WGS sequence"/>
</dbReference>